<evidence type="ECO:0000313" key="2">
    <source>
        <dbReference type="Proteomes" id="UP000002866"/>
    </source>
</evidence>
<dbReference type="EMBL" id="HE806316">
    <property type="protein sequence ID" value="CCH58046.1"/>
    <property type="molecule type" value="Genomic_DNA"/>
</dbReference>
<dbReference type="GO" id="GO:0030476">
    <property type="term" value="P:ascospore wall assembly"/>
    <property type="evidence" value="ECO:0007669"/>
    <property type="project" value="EnsemblFungi"/>
</dbReference>
<gene>
    <name evidence="1" type="primary">TBLA0A02470</name>
    <name evidence="1" type="ORF">TBLA_0A02470</name>
</gene>
<organism evidence="1 2">
    <name type="scientific">Henningerozyma blattae (strain ATCC 34711 / CBS 6284 / DSM 70876 / NBRC 10599 / NRRL Y-10934 / UCD 77-7)</name>
    <name type="common">Yeast</name>
    <name type="synonym">Tetrapisispora blattae</name>
    <dbReference type="NCBI Taxonomy" id="1071380"/>
    <lineage>
        <taxon>Eukaryota</taxon>
        <taxon>Fungi</taxon>
        <taxon>Dikarya</taxon>
        <taxon>Ascomycota</taxon>
        <taxon>Saccharomycotina</taxon>
        <taxon>Saccharomycetes</taxon>
        <taxon>Saccharomycetales</taxon>
        <taxon>Saccharomycetaceae</taxon>
        <taxon>Henningerozyma</taxon>
    </lineage>
</organism>
<dbReference type="GO" id="GO:0042764">
    <property type="term" value="C:ascospore-type prospore"/>
    <property type="evidence" value="ECO:0007669"/>
    <property type="project" value="EnsemblFungi"/>
</dbReference>
<evidence type="ECO:0000313" key="1">
    <source>
        <dbReference type="EMBL" id="CCH58046.1"/>
    </source>
</evidence>
<sequence length="537" mass="61970">MTLTQEREGEKYNVGSFRVSTTSQKPLVHRHNDDLSTFSKVLVLYTRDRETGDLYCIEQNYKFLKTSQWKNFFNIYKSLPTTHSTITDTVTEYIVPEVIVQKFNQNLQLDIKISEYIKPNEKQIRGCITTVENESKFNDWFIFHILDQSRLSKDYTPLYKTSVKYDELFTDYFANSLKNTIVGDKWNEGGRDHFISKVRYFTDRYIRIECVLPAFPCKSSNVEKVGGDVPDKGEEFALKRLIQATQEVQKFYPPGMKVWIISDGHVFSDCIGVDDDIVNSYTCKLHQLYERLAIPGHDAIGFCGLNTLFFDGITAPKFDPKWVSEVKVEHYTGSKICALSDLSRQVLLRGCDTDAGQLKKEIAIDGHPRLYLYRGFSKFMSEDLRLLPYFKDMSRKKFKKTVSKIAFNMIKRNDAYSNLVELAFPHHLRLSIHAHTNGGPKFGIKVISPEQCRIVKSLNDSSEPKSEDLLHIPTPWHNCVVKLTDQDDSYYLTKASVVKDALEKGVYEGTWYETCLEKGEGGHYILNKVKKQCEHLN</sequence>
<dbReference type="GO" id="GO:0003824">
    <property type="term" value="F:catalytic activity"/>
    <property type="evidence" value="ECO:0007669"/>
    <property type="project" value="EnsemblFungi"/>
</dbReference>
<dbReference type="HOGENOM" id="CLU_025510_0_1_1"/>
<dbReference type="OMA" id="VAFEMIK"/>
<dbReference type="PANTHER" id="PTHR37285:SF5">
    <property type="entry name" value="SPORE WALL MATURATION PROTEIN DIT1"/>
    <property type="match status" value="1"/>
</dbReference>
<dbReference type="InterPro" id="IPR007817">
    <property type="entry name" value="Isocyanide_synthase_DIT1"/>
</dbReference>
<dbReference type="GeneID" id="14492971"/>
<name>I2GV94_HENB6</name>
<dbReference type="eggNOG" id="ENOG502QRI9">
    <property type="taxonomic scope" value="Eukaryota"/>
</dbReference>
<accession>I2GV94</accession>
<evidence type="ECO:0008006" key="3">
    <source>
        <dbReference type="Google" id="ProtNLM"/>
    </source>
</evidence>
<reference evidence="1 2" key="1">
    <citation type="journal article" date="2011" name="Proc. Natl. Acad. Sci. U.S.A.">
        <title>Evolutionary erosion of yeast sex chromosomes by mating-type switching accidents.</title>
        <authorList>
            <person name="Gordon J.L."/>
            <person name="Armisen D."/>
            <person name="Proux-Wera E."/>
            <person name="Oheigeartaigh S.S."/>
            <person name="Byrne K.P."/>
            <person name="Wolfe K.H."/>
        </authorList>
    </citation>
    <scope>NUCLEOTIDE SEQUENCE [LARGE SCALE GENOMIC DNA]</scope>
    <source>
        <strain evidence="2">ATCC 34711 / CBS 6284 / DSM 70876 / NBRC 10599 / NRRL Y-10934 / UCD 77-7</strain>
    </source>
</reference>
<protein>
    <recommendedName>
        <fullName evidence="3">Spore wall maturation protein DIT1</fullName>
    </recommendedName>
</protein>
<dbReference type="FunCoup" id="I2GV94">
    <property type="interactions" value="279"/>
</dbReference>
<dbReference type="Pfam" id="PF05141">
    <property type="entry name" value="DIT1_PvcA"/>
    <property type="match status" value="1"/>
</dbReference>
<dbReference type="PANTHER" id="PTHR37285">
    <property type="entry name" value="SPORE WALL MATURATION PROTEIN DIT1"/>
    <property type="match status" value="1"/>
</dbReference>
<dbReference type="RefSeq" id="XP_004177565.1">
    <property type="nucleotide sequence ID" value="XM_004177517.1"/>
</dbReference>
<dbReference type="AlphaFoldDB" id="I2GV94"/>
<dbReference type="STRING" id="1071380.I2GV94"/>
<proteinExistence type="predicted"/>
<dbReference type="KEGG" id="tbl:TBLA_0A02470"/>
<dbReference type="GO" id="GO:0005829">
    <property type="term" value="C:cytosol"/>
    <property type="evidence" value="ECO:0007669"/>
    <property type="project" value="EnsemblFungi"/>
</dbReference>
<keyword evidence="2" id="KW-1185">Reference proteome</keyword>
<dbReference type="InParanoid" id="I2GV94"/>
<dbReference type="Proteomes" id="UP000002866">
    <property type="component" value="Chromosome 1"/>
</dbReference>
<dbReference type="OrthoDB" id="429813at2759"/>